<name>A0ACC2BGB1_DIPCM</name>
<organism evidence="1 2">
    <name type="scientific">Diphasiastrum complanatum</name>
    <name type="common">Issler's clubmoss</name>
    <name type="synonym">Lycopodium complanatum</name>
    <dbReference type="NCBI Taxonomy" id="34168"/>
    <lineage>
        <taxon>Eukaryota</taxon>
        <taxon>Viridiplantae</taxon>
        <taxon>Streptophyta</taxon>
        <taxon>Embryophyta</taxon>
        <taxon>Tracheophyta</taxon>
        <taxon>Lycopodiopsida</taxon>
        <taxon>Lycopodiales</taxon>
        <taxon>Lycopodiaceae</taxon>
        <taxon>Lycopodioideae</taxon>
        <taxon>Diphasiastrum</taxon>
    </lineage>
</organism>
<evidence type="ECO:0000313" key="2">
    <source>
        <dbReference type="Proteomes" id="UP001162992"/>
    </source>
</evidence>
<dbReference type="EMBL" id="CM055106">
    <property type="protein sequence ID" value="KAJ7528781.1"/>
    <property type="molecule type" value="Genomic_DNA"/>
</dbReference>
<dbReference type="Proteomes" id="UP001162992">
    <property type="component" value="Chromosome 15"/>
</dbReference>
<proteinExistence type="predicted"/>
<comment type="caution">
    <text evidence="1">The sequence shown here is derived from an EMBL/GenBank/DDBJ whole genome shotgun (WGS) entry which is preliminary data.</text>
</comment>
<evidence type="ECO:0000313" key="1">
    <source>
        <dbReference type="EMBL" id="KAJ7528781.1"/>
    </source>
</evidence>
<keyword evidence="2" id="KW-1185">Reference proteome</keyword>
<protein>
    <submittedName>
        <fullName evidence="1">Uncharacterized protein</fullName>
    </submittedName>
</protein>
<reference evidence="2" key="1">
    <citation type="journal article" date="2024" name="Proc. Natl. Acad. Sci. U.S.A.">
        <title>Extraordinary preservation of gene collinearity over three hundred million years revealed in homosporous lycophytes.</title>
        <authorList>
            <person name="Li C."/>
            <person name="Wickell D."/>
            <person name="Kuo L.Y."/>
            <person name="Chen X."/>
            <person name="Nie B."/>
            <person name="Liao X."/>
            <person name="Peng D."/>
            <person name="Ji J."/>
            <person name="Jenkins J."/>
            <person name="Williams M."/>
            <person name="Shu S."/>
            <person name="Plott C."/>
            <person name="Barry K."/>
            <person name="Rajasekar S."/>
            <person name="Grimwood J."/>
            <person name="Han X."/>
            <person name="Sun S."/>
            <person name="Hou Z."/>
            <person name="He W."/>
            <person name="Dai G."/>
            <person name="Sun C."/>
            <person name="Schmutz J."/>
            <person name="Leebens-Mack J.H."/>
            <person name="Li F.W."/>
            <person name="Wang L."/>
        </authorList>
    </citation>
    <scope>NUCLEOTIDE SEQUENCE [LARGE SCALE GENOMIC DNA]</scope>
    <source>
        <strain evidence="2">cv. PW_Plant_1</strain>
    </source>
</reference>
<gene>
    <name evidence="1" type="ORF">O6H91_15G019600</name>
</gene>
<sequence>MGNSVSRVVGCFVPRHEHDAVGVLFSEPLDEGLGHSFCYVRPALGSPSCSPTHQNSSDLSYSDRIGMDPDALDSGPLSSSGLTHDQAEDLQKPKHVQERPKSLSETSFKAISGASVSANNSTPRSILAQEQFSSFSNIPYERPSAFESTFAFTSLPLQPIPKGFISTSGPISGSLSVPASGPLERGFMSGPLERGFMSGPLERGFMSGPLERGYLSGPLEGTDRSNYAFPYSEYIRRTKSLVRFMKNVSKPVKKAISKTVSNVARTHRSLVAPVKSLVLGDGGQGRDANKERTLQDLPLDSGYMSSDMDARDGQNLQWAQGKAGEDRVHVVLSEEHGWLFVGIYDGFSGPDAPDFLMSNLYIAIYKELKGLLWDRKEAFGYPHDCKNNNDDDISEALKQSSCQPDAQPDGLQEILDPWDKSETSERVCQSKKVAETFARQGRLEANGSHPSTSGREEFEGSTKTLSRIFNDNHVRENQVDSEIEECGITAKHCAHLCVDFDLSVPVCQTSATSGLKSKVDVISGMCGLSCDVSDKGRVVELDGKLSEDGFCLDEERDTTTQIGQCQMDLLESKEEVQQREQTCNHSNGRSLLGGKLKRACCRHKKENHRKLLRWRHEQDQENIQADKRMEENVRQDDEQQKSSRRSLVDHSAVLSALARALEVTELSYLEMADENPELALIGSCVLVMLMKDENVYIMNVGDSRAVLAHNRKMGMHSRGQLCGQLNGNKQEDHERIGARDSMLRIELERIIEETPLDLEGLETSYDVAAMAPPANSPTLCAFQLSSDHSTSIEEEVLKIKEEHLDDHSSISNDRVKGRLKVTRAFGAGFLKQAKWNNALLEVFRIDYIGSAPYITCTPSLYHHRLGPQDRFLVLSSDGLYEYLTSEEVVSHVEWFMEKFPDGDPAQYLIEELLFRAAKKAGMDFHELLDIPHGDRRKYHDDVSVMVISLEGRIWRSSG</sequence>
<accession>A0ACC2BGB1</accession>